<sequence>MFGQLSQTLGPNSEVDSAVHSVSNSLVVSDIVCSEMTPDNAINHSSCISQPFPASA</sequence>
<evidence type="ECO:0000313" key="2">
    <source>
        <dbReference type="Proteomes" id="UP000265520"/>
    </source>
</evidence>
<evidence type="ECO:0000313" key="1">
    <source>
        <dbReference type="EMBL" id="MCI56046.1"/>
    </source>
</evidence>
<dbReference type="EMBL" id="LXQA010506133">
    <property type="protein sequence ID" value="MCI56046.1"/>
    <property type="molecule type" value="Genomic_DNA"/>
</dbReference>
<accession>A0A392T798</accession>
<proteinExistence type="predicted"/>
<dbReference type="Proteomes" id="UP000265520">
    <property type="component" value="Unassembled WGS sequence"/>
</dbReference>
<dbReference type="AlphaFoldDB" id="A0A392T798"/>
<comment type="caution">
    <text evidence="1">The sequence shown here is derived from an EMBL/GenBank/DDBJ whole genome shotgun (WGS) entry which is preliminary data.</text>
</comment>
<organism evidence="1 2">
    <name type="scientific">Trifolium medium</name>
    <dbReference type="NCBI Taxonomy" id="97028"/>
    <lineage>
        <taxon>Eukaryota</taxon>
        <taxon>Viridiplantae</taxon>
        <taxon>Streptophyta</taxon>
        <taxon>Embryophyta</taxon>
        <taxon>Tracheophyta</taxon>
        <taxon>Spermatophyta</taxon>
        <taxon>Magnoliopsida</taxon>
        <taxon>eudicotyledons</taxon>
        <taxon>Gunneridae</taxon>
        <taxon>Pentapetalae</taxon>
        <taxon>rosids</taxon>
        <taxon>fabids</taxon>
        <taxon>Fabales</taxon>
        <taxon>Fabaceae</taxon>
        <taxon>Papilionoideae</taxon>
        <taxon>50 kb inversion clade</taxon>
        <taxon>NPAAA clade</taxon>
        <taxon>Hologalegina</taxon>
        <taxon>IRL clade</taxon>
        <taxon>Trifolieae</taxon>
        <taxon>Trifolium</taxon>
    </lineage>
</organism>
<keyword evidence="2" id="KW-1185">Reference proteome</keyword>
<feature type="non-terminal residue" evidence="1">
    <location>
        <position position="56"/>
    </location>
</feature>
<protein>
    <submittedName>
        <fullName evidence="1">Uncharacterized protein</fullName>
    </submittedName>
</protein>
<reference evidence="1 2" key="1">
    <citation type="journal article" date="2018" name="Front. Plant Sci.">
        <title>Red Clover (Trifolium pratense) and Zigzag Clover (T. medium) - A Picture of Genomic Similarities and Differences.</title>
        <authorList>
            <person name="Dluhosova J."/>
            <person name="Istvanek J."/>
            <person name="Nedelnik J."/>
            <person name="Repkova J."/>
        </authorList>
    </citation>
    <scope>NUCLEOTIDE SEQUENCE [LARGE SCALE GENOMIC DNA]</scope>
    <source>
        <strain evidence="2">cv. 10/8</strain>
        <tissue evidence="1">Leaf</tissue>
    </source>
</reference>
<name>A0A392T798_9FABA</name>